<keyword evidence="3" id="KW-1185">Reference proteome</keyword>
<dbReference type="EMBL" id="JAVRFH010000001">
    <property type="protein sequence ID" value="MDT0608816.1"/>
    <property type="molecule type" value="Genomic_DNA"/>
</dbReference>
<comment type="caution">
    <text evidence="2">The sequence shown here is derived from an EMBL/GenBank/DDBJ whole genome shotgun (WGS) entry which is preliminary data.</text>
</comment>
<accession>A0ABU3AF57</accession>
<gene>
    <name evidence="2" type="ORF">RM812_00940</name>
</gene>
<dbReference type="RefSeq" id="WP_311570405.1">
    <property type="nucleotide sequence ID" value="NZ_JAVRFH010000001.1"/>
</dbReference>
<evidence type="ECO:0000313" key="3">
    <source>
        <dbReference type="Proteomes" id="UP001180724"/>
    </source>
</evidence>
<evidence type="ECO:0000313" key="2">
    <source>
        <dbReference type="EMBL" id="MDT0608816.1"/>
    </source>
</evidence>
<proteinExistence type="predicted"/>
<reference evidence="2" key="1">
    <citation type="submission" date="2024-05" db="EMBL/GenBank/DDBJ databases">
        <title>30 novel species of actinomycetes from the DSMZ collection.</title>
        <authorList>
            <person name="Nouioui I."/>
        </authorList>
    </citation>
    <scope>NUCLEOTIDE SEQUENCE</scope>
    <source>
        <strain evidence="2">DSM 40712</strain>
    </source>
</reference>
<protein>
    <submittedName>
        <fullName evidence="2">Uncharacterized protein</fullName>
    </submittedName>
</protein>
<organism evidence="2 3">
    <name type="scientific">Streptomyces lancefieldiae</name>
    <dbReference type="NCBI Taxonomy" id="3075520"/>
    <lineage>
        <taxon>Bacteria</taxon>
        <taxon>Bacillati</taxon>
        <taxon>Actinomycetota</taxon>
        <taxon>Actinomycetes</taxon>
        <taxon>Kitasatosporales</taxon>
        <taxon>Streptomycetaceae</taxon>
        <taxon>Streptomyces</taxon>
    </lineage>
</organism>
<evidence type="ECO:0000256" key="1">
    <source>
        <dbReference type="SAM" id="MobiDB-lite"/>
    </source>
</evidence>
<dbReference type="Proteomes" id="UP001180724">
    <property type="component" value="Unassembled WGS sequence"/>
</dbReference>
<sequence length="138" mass="15180">MTQPRRFHLQRNHDVTGVSGTGRVADGILWTDGTVSVRWLGDRPSTVFWDDVAHAEAVHGHGGHTVIVWDDPEPASAGDCEHCPDGHTPADRGSQPWHVRVGPERDGDGQPIRLYVERSAGAHVAESDAEWIRARLKI</sequence>
<name>A0ABU3AF57_9ACTN</name>
<feature type="region of interest" description="Disordered" evidence="1">
    <location>
        <begin position="84"/>
        <end position="109"/>
    </location>
</feature>